<dbReference type="Pfam" id="PF02518">
    <property type="entry name" value="HATPase_c"/>
    <property type="match status" value="1"/>
</dbReference>
<dbReference type="Gene3D" id="3.30.450.20">
    <property type="entry name" value="PAS domain"/>
    <property type="match status" value="1"/>
</dbReference>
<organism evidence="10">
    <name type="scientific">Mizugakiibacter sediminis</name>
    <dbReference type="NCBI Taxonomy" id="1475481"/>
    <lineage>
        <taxon>Bacteria</taxon>
        <taxon>Pseudomonadati</taxon>
        <taxon>Pseudomonadota</taxon>
        <taxon>Gammaproteobacteria</taxon>
        <taxon>Lysobacterales</taxon>
        <taxon>Rhodanobacteraceae</taxon>
        <taxon>Mizugakiibacter</taxon>
    </lineage>
</organism>
<dbReference type="InterPro" id="IPR013656">
    <property type="entry name" value="PAS_4"/>
</dbReference>
<accession>A0A0K8QLW9</accession>
<dbReference type="InterPro" id="IPR003594">
    <property type="entry name" value="HATPase_dom"/>
</dbReference>
<dbReference type="STRING" id="1475481.GCA_000953855_00994"/>
<dbReference type="InterPro" id="IPR036097">
    <property type="entry name" value="HisK_dim/P_sf"/>
</dbReference>
<dbReference type="SUPFAM" id="SSF55785">
    <property type="entry name" value="PYP-like sensor domain (PAS domain)"/>
    <property type="match status" value="1"/>
</dbReference>
<comment type="catalytic activity">
    <reaction evidence="1">
        <text>ATP + protein L-histidine = ADP + protein N-phospho-L-histidine.</text>
        <dbReference type="EC" id="2.7.13.3"/>
    </reaction>
</comment>
<dbReference type="Pfam" id="PF08448">
    <property type="entry name" value="PAS_4"/>
    <property type="match status" value="1"/>
</dbReference>
<dbReference type="SMART" id="SM00388">
    <property type="entry name" value="HisKA"/>
    <property type="match status" value="1"/>
</dbReference>
<name>A0A0K8QLW9_9GAMM</name>
<sequence>MHPHGPIDATPLLDQLATGVAWLDAGLILRRVNPGLGELVGVGAARLVGKPLQVLAPAEPALVALARRALDERRLLRVRDLAVCAAPGAEVRLDFCFNPLPQGLLLEAQPAAPAQAEAPRLSESLRGFAHEVRNPLAGVSGAAQLLLRKLEEPAQRALAELILTEAGRLAALTERLLGARGALAPASVNLHGLLDRLAALLGAERADLAIVRDYDPSLPAVRGDADRLLQLLLNLGRNAVEAGAARLVLRTRAEAGVRGGSARRWLRVEVEDDGAGVPAALEQTLFLPLVSGRAEGSGLGLALAREIAREHGGELEHQRRNGLTCFVLRLPVDIAEESTP</sequence>
<dbReference type="SUPFAM" id="SSF55874">
    <property type="entry name" value="ATPase domain of HSP90 chaperone/DNA topoisomerase II/histidine kinase"/>
    <property type="match status" value="1"/>
</dbReference>
<evidence type="ECO:0000313" key="10">
    <source>
        <dbReference type="EMBL" id="GAP65686.1"/>
    </source>
</evidence>
<keyword evidence="11" id="KW-1185">Reference proteome</keyword>
<keyword evidence="6 10" id="KW-0418">Kinase</keyword>
<keyword evidence="4" id="KW-0808">Transferase</keyword>
<reference evidence="10" key="1">
    <citation type="submission" date="2015-08" db="EMBL/GenBank/DDBJ databases">
        <title>Complete DNA Sequence of Pseudomonas syringae pv. actinidiae, the Causal Agent of Kiwifruit Canker Disease.</title>
        <authorList>
            <person name="Rikkerink E.H.A."/>
            <person name="Fineran P.C."/>
        </authorList>
    </citation>
    <scope>NUCLEOTIDE SEQUENCE</scope>
    <source>
        <strain evidence="10">SkMP5</strain>
    </source>
</reference>
<dbReference type="PRINTS" id="PR00344">
    <property type="entry name" value="BCTRLSENSOR"/>
</dbReference>
<dbReference type="InterPro" id="IPR004358">
    <property type="entry name" value="Sig_transdc_His_kin-like_C"/>
</dbReference>
<evidence type="ECO:0000256" key="3">
    <source>
        <dbReference type="ARBA" id="ARBA00022553"/>
    </source>
</evidence>
<dbReference type="Gene3D" id="1.10.287.130">
    <property type="match status" value="1"/>
</dbReference>
<dbReference type="InterPro" id="IPR005467">
    <property type="entry name" value="His_kinase_dom"/>
</dbReference>
<evidence type="ECO:0000256" key="2">
    <source>
        <dbReference type="ARBA" id="ARBA00012438"/>
    </source>
</evidence>
<evidence type="ECO:0000256" key="1">
    <source>
        <dbReference type="ARBA" id="ARBA00000085"/>
    </source>
</evidence>
<dbReference type="SUPFAM" id="SSF47384">
    <property type="entry name" value="Homodimeric domain of signal transducing histidine kinase"/>
    <property type="match status" value="1"/>
</dbReference>
<dbReference type="InterPro" id="IPR003661">
    <property type="entry name" value="HisK_dim/P_dom"/>
</dbReference>
<evidence type="ECO:0000256" key="5">
    <source>
        <dbReference type="ARBA" id="ARBA00022741"/>
    </source>
</evidence>
<feature type="domain" description="Histidine kinase" evidence="9">
    <location>
        <begin position="127"/>
        <end position="334"/>
    </location>
</feature>
<dbReference type="AlphaFoldDB" id="A0A0K8QLW9"/>
<protein>
    <recommendedName>
        <fullName evidence="2">histidine kinase</fullName>
        <ecNumber evidence="2">2.7.13.3</ecNumber>
    </recommendedName>
</protein>
<proteinExistence type="predicted"/>
<evidence type="ECO:0000256" key="4">
    <source>
        <dbReference type="ARBA" id="ARBA00022679"/>
    </source>
</evidence>
<dbReference type="RefSeq" id="WP_062535671.1">
    <property type="nucleotide sequence ID" value="NZ_DF970168.1"/>
</dbReference>
<dbReference type="PANTHER" id="PTHR43065">
    <property type="entry name" value="SENSOR HISTIDINE KINASE"/>
    <property type="match status" value="1"/>
</dbReference>
<dbReference type="PANTHER" id="PTHR43065:SF16">
    <property type="entry name" value="SENSORY HISTIDINE KINASE_PHOSPHATASE NTRB"/>
    <property type="match status" value="1"/>
</dbReference>
<evidence type="ECO:0000256" key="7">
    <source>
        <dbReference type="ARBA" id="ARBA00022840"/>
    </source>
</evidence>
<dbReference type="EC" id="2.7.13.3" evidence="2"/>
<dbReference type="Pfam" id="PF00512">
    <property type="entry name" value="HisKA"/>
    <property type="match status" value="1"/>
</dbReference>
<evidence type="ECO:0000256" key="6">
    <source>
        <dbReference type="ARBA" id="ARBA00022777"/>
    </source>
</evidence>
<keyword evidence="7" id="KW-0067">ATP-binding</keyword>
<dbReference type="OrthoDB" id="9789238at2"/>
<dbReference type="GO" id="GO:0005524">
    <property type="term" value="F:ATP binding"/>
    <property type="evidence" value="ECO:0007669"/>
    <property type="project" value="UniProtKB-KW"/>
</dbReference>
<evidence type="ECO:0000313" key="11">
    <source>
        <dbReference type="Proteomes" id="UP000253740"/>
    </source>
</evidence>
<gene>
    <name evidence="10" type="ORF">MBSD_n0977</name>
</gene>
<dbReference type="Gene3D" id="3.30.565.10">
    <property type="entry name" value="Histidine kinase-like ATPase, C-terminal domain"/>
    <property type="match status" value="1"/>
</dbReference>
<dbReference type="GO" id="GO:0000155">
    <property type="term" value="F:phosphorelay sensor kinase activity"/>
    <property type="evidence" value="ECO:0007669"/>
    <property type="project" value="InterPro"/>
</dbReference>
<keyword evidence="3" id="KW-0597">Phosphoprotein</keyword>
<dbReference type="CDD" id="cd00082">
    <property type="entry name" value="HisKA"/>
    <property type="match status" value="1"/>
</dbReference>
<dbReference type="InterPro" id="IPR036890">
    <property type="entry name" value="HATPase_C_sf"/>
</dbReference>
<keyword evidence="8" id="KW-0902">Two-component regulatory system</keyword>
<dbReference type="PROSITE" id="PS50109">
    <property type="entry name" value="HIS_KIN"/>
    <property type="match status" value="1"/>
</dbReference>
<dbReference type="EMBL" id="DF970168">
    <property type="protein sequence ID" value="GAP65686.1"/>
    <property type="molecule type" value="Genomic_DNA"/>
</dbReference>
<evidence type="ECO:0000256" key="8">
    <source>
        <dbReference type="ARBA" id="ARBA00023012"/>
    </source>
</evidence>
<dbReference type="SMART" id="SM00387">
    <property type="entry name" value="HATPase_c"/>
    <property type="match status" value="1"/>
</dbReference>
<keyword evidence="5" id="KW-0547">Nucleotide-binding</keyword>
<evidence type="ECO:0000259" key="9">
    <source>
        <dbReference type="PROSITE" id="PS50109"/>
    </source>
</evidence>
<dbReference type="Proteomes" id="UP000253740">
    <property type="component" value="Unassembled WGS sequence"/>
</dbReference>
<dbReference type="InterPro" id="IPR035965">
    <property type="entry name" value="PAS-like_dom_sf"/>
</dbReference>